<evidence type="ECO:0000313" key="3">
    <source>
        <dbReference type="EMBL" id="SFC37417.1"/>
    </source>
</evidence>
<dbReference type="STRING" id="1122252.SAMN05660443_2403"/>
<evidence type="ECO:0000259" key="2">
    <source>
        <dbReference type="PROSITE" id="PS51084"/>
    </source>
</evidence>
<feature type="domain" description="HIT" evidence="2">
    <location>
        <begin position="35"/>
        <end position="104"/>
    </location>
</feature>
<dbReference type="InterPro" id="IPR026026">
    <property type="entry name" value="HIT_Hint"/>
</dbReference>
<comment type="caution">
    <text evidence="1">Lacks conserved residue(s) required for the propagation of feature annotation.</text>
</comment>
<gene>
    <name evidence="3" type="ORF">SAMN05660443_2403</name>
</gene>
<keyword evidence="4" id="KW-1185">Reference proteome</keyword>
<dbReference type="Proteomes" id="UP000199058">
    <property type="component" value="Unassembled WGS sequence"/>
</dbReference>
<dbReference type="Gene3D" id="3.30.428.10">
    <property type="entry name" value="HIT-like"/>
    <property type="match status" value="1"/>
</dbReference>
<dbReference type="EMBL" id="FOLH01000005">
    <property type="protein sequence ID" value="SFC37417.1"/>
    <property type="molecule type" value="Genomic_DNA"/>
</dbReference>
<dbReference type="AlphaFoldDB" id="A0A1I1IMF2"/>
<proteinExistence type="predicted"/>
<dbReference type="PROSITE" id="PS51084">
    <property type="entry name" value="HIT_2"/>
    <property type="match status" value="1"/>
</dbReference>
<organism evidence="3 4">
    <name type="scientific">Marinospirillum celere</name>
    <dbReference type="NCBI Taxonomy" id="1122252"/>
    <lineage>
        <taxon>Bacteria</taxon>
        <taxon>Pseudomonadati</taxon>
        <taxon>Pseudomonadota</taxon>
        <taxon>Gammaproteobacteria</taxon>
        <taxon>Oceanospirillales</taxon>
        <taxon>Oceanospirillaceae</taxon>
        <taxon>Marinospirillum</taxon>
    </lineage>
</organism>
<protein>
    <submittedName>
        <fullName evidence="3">Diadenosine tetraphosphate (Ap4A) hydrolase</fullName>
    </submittedName>
</protein>
<sequence>MPFTLHPRLEADSIFVGQLRLCQLRLINDSRYPWLLLVPAHPDLVEITDLEPEDYQQLWEEVRLVSKGLQSWCQPDKLNVATLGNLVPQLHLHVIARFKTDATWPGPVWGQGEAVAYTEKELDSLVAELRELFFQ</sequence>
<dbReference type="OrthoDB" id="9799145at2"/>
<dbReference type="SUPFAM" id="SSF54197">
    <property type="entry name" value="HIT-like"/>
    <property type="match status" value="1"/>
</dbReference>
<dbReference type="InterPro" id="IPR036265">
    <property type="entry name" value="HIT-like_sf"/>
</dbReference>
<dbReference type="Pfam" id="PF01230">
    <property type="entry name" value="HIT"/>
    <property type="match status" value="1"/>
</dbReference>
<dbReference type="InterPro" id="IPR011146">
    <property type="entry name" value="HIT-like"/>
</dbReference>
<evidence type="ECO:0000313" key="4">
    <source>
        <dbReference type="Proteomes" id="UP000199058"/>
    </source>
</evidence>
<name>A0A1I1IMF2_9GAMM</name>
<evidence type="ECO:0000256" key="1">
    <source>
        <dbReference type="PROSITE-ProRule" id="PRU00464"/>
    </source>
</evidence>
<accession>A0A1I1IMF2</accession>
<dbReference type="GO" id="GO:0016787">
    <property type="term" value="F:hydrolase activity"/>
    <property type="evidence" value="ECO:0007669"/>
    <property type="project" value="UniProtKB-KW"/>
</dbReference>
<dbReference type="PIRSF" id="PIRSF000714">
    <property type="entry name" value="HIT"/>
    <property type="match status" value="1"/>
</dbReference>
<dbReference type="RefSeq" id="WP_091963997.1">
    <property type="nucleotide sequence ID" value="NZ_FOLH01000005.1"/>
</dbReference>
<reference evidence="3 4" key="1">
    <citation type="submission" date="2016-10" db="EMBL/GenBank/DDBJ databases">
        <authorList>
            <person name="de Groot N.N."/>
        </authorList>
    </citation>
    <scope>NUCLEOTIDE SEQUENCE [LARGE SCALE GENOMIC DNA]</scope>
    <source>
        <strain evidence="3 4">DSM 18438</strain>
    </source>
</reference>
<keyword evidence="3" id="KW-0378">Hydrolase</keyword>